<reference evidence="1 2" key="1">
    <citation type="submission" date="2018-06" db="EMBL/GenBank/DDBJ databases">
        <title>Genomic Encyclopedia of Type Strains, Phase III (KMG-III): the genomes of soil and plant-associated and newly described type strains.</title>
        <authorList>
            <person name="Whitman W."/>
        </authorList>
    </citation>
    <scope>NUCLEOTIDE SEQUENCE [LARGE SCALE GENOMIC DNA]</scope>
    <source>
        <strain evidence="1 2">CECT 7945</strain>
    </source>
</reference>
<evidence type="ECO:0000313" key="2">
    <source>
        <dbReference type="Proteomes" id="UP000248054"/>
    </source>
</evidence>
<gene>
    <name evidence="1" type="ORF">DFQ11_1052</name>
</gene>
<organism evidence="1 2">
    <name type="scientific">Winogradskyella epiphytica</name>
    <dbReference type="NCBI Taxonomy" id="262005"/>
    <lineage>
        <taxon>Bacteria</taxon>
        <taxon>Pseudomonadati</taxon>
        <taxon>Bacteroidota</taxon>
        <taxon>Flavobacteriia</taxon>
        <taxon>Flavobacteriales</taxon>
        <taxon>Flavobacteriaceae</taxon>
        <taxon>Winogradskyella</taxon>
    </lineage>
</organism>
<protein>
    <submittedName>
        <fullName evidence="1">Uncharacterized protein</fullName>
    </submittedName>
</protein>
<name>A0A2V4XCY9_9FLAO</name>
<evidence type="ECO:0000313" key="1">
    <source>
        <dbReference type="EMBL" id="PYE80405.1"/>
    </source>
</evidence>
<dbReference type="AlphaFoldDB" id="A0A2V4XCY9"/>
<keyword evidence="2" id="KW-1185">Reference proteome</keyword>
<accession>A0A2V4XCY9</accession>
<dbReference type="EMBL" id="QJTD01000005">
    <property type="protein sequence ID" value="PYE80405.1"/>
    <property type="molecule type" value="Genomic_DNA"/>
</dbReference>
<sequence>MAISLNSQNLKNININYPDNVYEVLTEKEKTMIEEVYHLKTNEIVYKDASFLKDLKHLLRNRITIYKDDNPKTQKNGKTLSEVPLFDTYNKDLKRDTNFDINTFNPLKYKLDFFANGTYVYRIDNTNYFIQITSQYRNFKR</sequence>
<comment type="caution">
    <text evidence="1">The sequence shown here is derived from an EMBL/GenBank/DDBJ whole genome shotgun (WGS) entry which is preliminary data.</text>
</comment>
<dbReference type="Proteomes" id="UP000248054">
    <property type="component" value="Unassembled WGS sequence"/>
</dbReference>
<proteinExistence type="predicted"/>